<protein>
    <submittedName>
        <fullName evidence="1">Uncharacterized protein</fullName>
    </submittedName>
</protein>
<evidence type="ECO:0000313" key="1">
    <source>
        <dbReference type="EMBL" id="EYC33535.1"/>
    </source>
</evidence>
<dbReference type="InterPro" id="IPR028426">
    <property type="entry name" value="Huntingtin_fam"/>
</dbReference>
<accession>A0A016W1Q4</accession>
<dbReference type="EMBL" id="JARK01001338">
    <property type="protein sequence ID" value="EYC33535.1"/>
    <property type="molecule type" value="Genomic_DNA"/>
</dbReference>
<dbReference type="PANTHER" id="PTHR10170:SF10">
    <property type="entry name" value="HUNTINGTIN"/>
    <property type="match status" value="1"/>
</dbReference>
<gene>
    <name evidence="1" type="primary">Acey_s0002.g846</name>
    <name evidence="1" type="ORF">Y032_0002g846</name>
</gene>
<dbReference type="STRING" id="53326.A0A016W1Q4"/>
<name>A0A016W1Q4_9BILA</name>
<organism evidence="1 2">
    <name type="scientific">Ancylostoma ceylanicum</name>
    <dbReference type="NCBI Taxonomy" id="53326"/>
    <lineage>
        <taxon>Eukaryota</taxon>
        <taxon>Metazoa</taxon>
        <taxon>Ecdysozoa</taxon>
        <taxon>Nematoda</taxon>
        <taxon>Chromadorea</taxon>
        <taxon>Rhabditida</taxon>
        <taxon>Rhabditina</taxon>
        <taxon>Rhabditomorpha</taxon>
        <taxon>Strongyloidea</taxon>
        <taxon>Ancylostomatidae</taxon>
        <taxon>Ancylostomatinae</taxon>
        <taxon>Ancylostoma</taxon>
    </lineage>
</organism>
<evidence type="ECO:0000313" key="2">
    <source>
        <dbReference type="Proteomes" id="UP000024635"/>
    </source>
</evidence>
<comment type="caution">
    <text evidence="1">The sequence shown here is derived from an EMBL/GenBank/DDBJ whole genome shotgun (WGS) entry which is preliminary data.</text>
</comment>
<dbReference type="Pfam" id="PF20927">
    <property type="entry name" value="Htt_C-HEAT"/>
    <property type="match status" value="1"/>
</dbReference>
<sequence>MVKSSIRKEWQSKCLTAYFNLLFSEDFKVTQAALGGLEQQPSSSCGFLSTVLELCELNLNSAHKLSAGLRVVAALFAAYCESYMMCVVQEQVTVDRLTLPRLPEQILLDRLLVMPLRRLGWLKTDMLSKVHNPPPNEIAPALELFEGFVTVLLQVYGAFQSIPCKRAILGVMCELPRDGIIYAMADPKKVLFEAVTTQLYDPGVGNKELLTEIALYLIVLARTTVIKYDQVSRVAVELIERATQNNVNEILSAVEVILLETLFVQRSDGQMIYSVFRSKSTNLFKMSSQRTLLLWTLFLHSSRNDENSWSSMSIDFFAAYSEFSTECSESAFNHSVFAVVTTFACMAPAMYRPVDGVFHLLQNSVAHEDIPLSVRLKQSVPLLFAIFNNVAEEKLLMRIEQKIEKPLEWLVSRIYDLLLSASSASAKSDGLFVDYTIFLFQATVNLIKAENYPKLCAALQTRLKNVEYLPIHRLVATQPALLSQWLQLMNLCDEPLTKHLDFNLCTEYVVRLAVSLSPLSTELTLPSPIKDKANCTPVLPTESPLVEFCRAVFSGSLWCRNPRVFRTLLSLESPDIYYVYECVAEDKRECFLGHLLNSISTGLVSQMVFPDAYKAAVAKSQEVLDVVYDLVEFEGEANKDALRLKLFVLSRLSLLVTSNHDLIWGDFTSNELVALLEFAAVEMTLPKCNLRATYEGLIFLLEHKSTRDIFARDILYGIQSIKKVLQSVLLILGEKNPSKFDHLSVSDKISVVASNSAVFSSDFEEFGGLDGFLVTLFNDVHDICHVFRSHSRKDVQYFEKFCRVILRHPVLHRFAIVPYTALKMNWKLRVELRENTLHVPLVNIHLLCNIDILKDFSWRLNWLGWISRQQFEDFWMSLFGVLSSTPTGSELTTENSSNLAEQILASSFAVSVLTDILIYSLIYPEPGNPSTGRFIIKHRERNEPFYQSKSMQLLCLLKARLTRDQEPLQAYRRNLERLNYMGDEYGFGQLSALSLWTLTGVLNDENPHQLVKTDSPRMRISLSEYLLKTTCELDTASSIRALFENFAHWFARGLDHLPLPLLTSSVKSMALLSDLFDDSASYEFLYAQMRNVFRGGFLTGHPDIGYVIYSMLKAVTVIGLENAARGMTEADMAKQIFTWVEYGLTFWSPFVREATLHGFIYLMQSMTLDPLKAVVQYVTGFLLEETKKQLSVTDPINVIDMPASLEYSNLLWSVSFRIMEEPLQVSFKNTLIQRTCETFTVMNLSSYLLPVVTSGIEALALHSASYLPQFLQLVHGCLVSYATISSTFPYALRILIACIFREELDPRRASAHKFEPVLEELYNVYRRCDVRDAELISLILPSVLLRLYPEERVLGIILSFCAPSKDGSYSSHITHSLRMMFEFFERIRDNQRLSSLLVFAQQVLSHLQAKTSTTTEDRAVATCMLCAVSSYEDIAYRFHVYLASLHSSDNFEESYKFLLRKVAEESSQNR</sequence>
<dbReference type="OrthoDB" id="44867at2759"/>
<dbReference type="PANTHER" id="PTHR10170">
    <property type="entry name" value="HUNTINGTON DISEASE PROTEIN"/>
    <property type="match status" value="1"/>
</dbReference>
<dbReference type="Proteomes" id="UP000024635">
    <property type="component" value="Unassembled WGS sequence"/>
</dbReference>
<dbReference type="InterPro" id="IPR048413">
    <property type="entry name" value="Htt_C-HEAT_rpt"/>
</dbReference>
<dbReference type="GO" id="GO:0005737">
    <property type="term" value="C:cytoplasm"/>
    <property type="evidence" value="ECO:0007669"/>
    <property type="project" value="TreeGrafter"/>
</dbReference>
<proteinExistence type="predicted"/>
<reference evidence="2" key="1">
    <citation type="journal article" date="2015" name="Nat. Genet.">
        <title>The genome and transcriptome of the zoonotic hookworm Ancylostoma ceylanicum identify infection-specific gene families.</title>
        <authorList>
            <person name="Schwarz E.M."/>
            <person name="Hu Y."/>
            <person name="Antoshechkin I."/>
            <person name="Miller M.M."/>
            <person name="Sternberg P.W."/>
            <person name="Aroian R.V."/>
        </authorList>
    </citation>
    <scope>NUCLEOTIDE SEQUENCE</scope>
    <source>
        <strain evidence="2">HY135</strain>
    </source>
</reference>
<keyword evidence="2" id="KW-1185">Reference proteome</keyword>